<feature type="domain" description="LCCL" evidence="6">
    <location>
        <begin position="380"/>
        <end position="441"/>
    </location>
</feature>
<evidence type="ECO:0000256" key="1">
    <source>
        <dbReference type="ARBA" id="ARBA00004370"/>
    </source>
</evidence>
<accession>A0A0S3PYC8</accession>
<feature type="region of interest" description="Disordered" evidence="4">
    <location>
        <begin position="442"/>
        <end position="465"/>
    </location>
</feature>
<dbReference type="Pfam" id="PF00691">
    <property type="entry name" value="OmpA"/>
    <property type="match status" value="1"/>
</dbReference>
<dbReference type="PANTHER" id="PTHR31331:SF1">
    <property type="entry name" value="CYSTEINE RICH SECRETORY PROTEIN LCCL DOMAIN CONTAINING 2"/>
    <property type="match status" value="1"/>
</dbReference>
<dbReference type="InterPro" id="IPR051957">
    <property type="entry name" value="CRISP-LCCL_domain"/>
</dbReference>
<feature type="domain" description="LCCL" evidence="6">
    <location>
        <begin position="25"/>
        <end position="113"/>
    </location>
</feature>
<feature type="chain" id="PRO_5006615903" evidence="5">
    <location>
        <begin position="21"/>
        <end position="586"/>
    </location>
</feature>
<evidence type="ECO:0000313" key="8">
    <source>
        <dbReference type="EMBL" id="BAT60937.1"/>
    </source>
</evidence>
<dbReference type="AlphaFoldDB" id="A0A0S3PYC8"/>
<feature type="signal peptide" evidence="5">
    <location>
        <begin position="1"/>
        <end position="20"/>
    </location>
</feature>
<dbReference type="PRINTS" id="PR01021">
    <property type="entry name" value="OMPADOMAIN"/>
</dbReference>
<evidence type="ECO:0000259" key="6">
    <source>
        <dbReference type="PROSITE" id="PS50820"/>
    </source>
</evidence>
<organism evidence="8 9">
    <name type="scientific">Variibacter gotjawalensis</name>
    <dbReference type="NCBI Taxonomy" id="1333996"/>
    <lineage>
        <taxon>Bacteria</taxon>
        <taxon>Pseudomonadati</taxon>
        <taxon>Pseudomonadota</taxon>
        <taxon>Alphaproteobacteria</taxon>
        <taxon>Hyphomicrobiales</taxon>
        <taxon>Nitrobacteraceae</taxon>
        <taxon>Variibacter</taxon>
    </lineage>
</organism>
<proteinExistence type="predicted"/>
<dbReference type="SMART" id="SM00603">
    <property type="entry name" value="LCCL"/>
    <property type="match status" value="4"/>
</dbReference>
<dbReference type="EMBL" id="AP014946">
    <property type="protein sequence ID" value="BAT60937.1"/>
    <property type="molecule type" value="Genomic_DNA"/>
</dbReference>
<dbReference type="InterPro" id="IPR036609">
    <property type="entry name" value="LCCL_sf"/>
</dbReference>
<feature type="region of interest" description="Disordered" evidence="4">
    <location>
        <begin position="224"/>
        <end position="248"/>
    </location>
</feature>
<feature type="domain" description="LCCL" evidence="6">
    <location>
        <begin position="154"/>
        <end position="215"/>
    </location>
</feature>
<dbReference type="Proteomes" id="UP000236884">
    <property type="component" value="Chromosome"/>
</dbReference>
<comment type="subcellular location">
    <subcellularLocation>
        <location evidence="1">Membrane</location>
    </subcellularLocation>
</comment>
<protein>
    <submittedName>
        <fullName evidence="8">Outer membrane porin F</fullName>
    </submittedName>
</protein>
<feature type="compositionally biased region" description="Low complexity" evidence="4">
    <location>
        <begin position="224"/>
        <end position="234"/>
    </location>
</feature>
<dbReference type="PROSITE" id="PS50820">
    <property type="entry name" value="LCCL"/>
    <property type="match status" value="4"/>
</dbReference>
<dbReference type="InterPro" id="IPR006664">
    <property type="entry name" value="OMP_bac"/>
</dbReference>
<reference evidence="8 9" key="1">
    <citation type="submission" date="2015-08" db="EMBL/GenBank/DDBJ databases">
        <title>Investigation of the bacterial diversity of lava forest soil.</title>
        <authorList>
            <person name="Lee J.S."/>
        </authorList>
    </citation>
    <scope>NUCLEOTIDE SEQUENCE [LARGE SCALE GENOMIC DNA]</scope>
    <source>
        <strain evidence="8 9">GJW-30</strain>
    </source>
</reference>
<dbReference type="KEGG" id="vgo:GJW-30_1_03487"/>
<sequence>MLRVAAIVVALLSAVPAARAQSSQCPDNFAAFSGTTDPLVCSCTAEQTRAGSVWGMDVYTGDSAICRAAQHAGAITPRGGEVTVIPMPARRFFPGVTRRGIASSNYGPYDSSFRFGPGPEKEGPFECPDDFGAYKEEVDPLTCSCSGYAATQGSVWGSGPYTGDSAICRAARHAGAIPPAGGMITVTPAPGQQRYPGTTRNSIASSNFGEFAFSYQVGPAGGAPMAQAPAAPAAPAAPPPQPGAPVNAGQCPDNFATYAGTTDPVACTCTAEQTRIGSVWGTNVYTADSGLCRAAQHAGAITARGGDIVVIPLPARRFFYGLTRNGIASNNYGPYDNTFRFGPGPERTGPQECPDNFAAFKDELDPLPCTCSAQATTLGSVWGSDIYTGDSGVCRAARHAGYVGPNGGPVTVVPAPGQQRYPGMTRNNISSSNFGPYASSFRFDGQPIQQAPPPPPPRATAAPVQQNVQQSLRERGQVDLYIQFRFNSADLELSAADTLMELLAAIRETPGVRLALVGHTDAVGTPQYNLDLSYRRAESVRNWLVSKGADPRALLVDGKGMNEPIADNATEQGRATNRRVQALRLP</sequence>
<keyword evidence="5" id="KW-0732">Signal</keyword>
<dbReference type="CDD" id="cd07185">
    <property type="entry name" value="OmpA_C-like"/>
    <property type="match status" value="1"/>
</dbReference>
<dbReference type="InterPro" id="IPR004043">
    <property type="entry name" value="LCCL"/>
</dbReference>
<evidence type="ECO:0000256" key="2">
    <source>
        <dbReference type="ARBA" id="ARBA00023136"/>
    </source>
</evidence>
<keyword evidence="2 3" id="KW-0472">Membrane</keyword>
<evidence type="ECO:0000256" key="3">
    <source>
        <dbReference type="PROSITE-ProRule" id="PRU00473"/>
    </source>
</evidence>
<dbReference type="GO" id="GO:0016020">
    <property type="term" value="C:membrane"/>
    <property type="evidence" value="ECO:0007669"/>
    <property type="project" value="UniProtKB-SubCell"/>
</dbReference>
<dbReference type="Pfam" id="PF03815">
    <property type="entry name" value="LCCL"/>
    <property type="match status" value="4"/>
</dbReference>
<keyword evidence="9" id="KW-1185">Reference proteome</keyword>
<evidence type="ECO:0000259" key="7">
    <source>
        <dbReference type="PROSITE" id="PS51123"/>
    </source>
</evidence>
<dbReference type="SUPFAM" id="SSF103088">
    <property type="entry name" value="OmpA-like"/>
    <property type="match status" value="1"/>
</dbReference>
<evidence type="ECO:0000313" key="9">
    <source>
        <dbReference type="Proteomes" id="UP000236884"/>
    </source>
</evidence>
<feature type="domain" description="LCCL" evidence="6">
    <location>
        <begin position="278"/>
        <end position="339"/>
    </location>
</feature>
<dbReference type="PANTHER" id="PTHR31331">
    <property type="entry name" value="LCCL DOMAIN PROTEIN (AFU_ORTHOLOGUE AFUA_5G08630)"/>
    <property type="match status" value="1"/>
</dbReference>
<dbReference type="InterPro" id="IPR006665">
    <property type="entry name" value="OmpA-like"/>
</dbReference>
<dbReference type="RefSeq" id="WP_165391582.1">
    <property type="nucleotide sequence ID" value="NZ_AP014946.1"/>
</dbReference>
<dbReference type="SUPFAM" id="SSF69848">
    <property type="entry name" value="LCCL domain"/>
    <property type="match status" value="4"/>
</dbReference>
<name>A0A0S3PYC8_9BRAD</name>
<evidence type="ECO:0000256" key="5">
    <source>
        <dbReference type="SAM" id="SignalP"/>
    </source>
</evidence>
<dbReference type="Gene3D" id="3.30.1330.60">
    <property type="entry name" value="OmpA-like domain"/>
    <property type="match status" value="1"/>
</dbReference>
<dbReference type="InterPro" id="IPR036737">
    <property type="entry name" value="OmpA-like_sf"/>
</dbReference>
<dbReference type="Gene3D" id="2.170.130.20">
    <property type="entry name" value="LCCL-like domain"/>
    <property type="match status" value="4"/>
</dbReference>
<gene>
    <name evidence="8" type="primary">oprF_2</name>
    <name evidence="8" type="ORF">GJW-30_1_03487</name>
</gene>
<evidence type="ECO:0000256" key="4">
    <source>
        <dbReference type="SAM" id="MobiDB-lite"/>
    </source>
</evidence>
<dbReference type="PROSITE" id="PS51123">
    <property type="entry name" value="OMPA_2"/>
    <property type="match status" value="1"/>
</dbReference>
<feature type="domain" description="OmpA-like" evidence="7">
    <location>
        <begin position="471"/>
        <end position="586"/>
    </location>
</feature>